<dbReference type="Proteomes" id="UP000515292">
    <property type="component" value="Chromosome"/>
</dbReference>
<sequence>MDLTSILGQLGGATALQAQAMKLAQDHGVSPEIVSQLLSHLGGQASAGVSDPSALAQSGAAATGLDASAVMAMVQSLMANSGGLTAMLDADKDGSIVDDVIGMAGKLFTKS</sequence>
<evidence type="ECO:0008006" key="3">
    <source>
        <dbReference type="Google" id="ProtNLM"/>
    </source>
</evidence>
<protein>
    <recommendedName>
        <fullName evidence="3">DUF937 domain-containing protein</fullName>
    </recommendedName>
</protein>
<dbReference type="EMBL" id="CP059851">
    <property type="protein sequence ID" value="QMW24140.1"/>
    <property type="molecule type" value="Genomic_DNA"/>
</dbReference>
<name>A0A7G5IL98_9SPHN</name>
<reference evidence="1 2" key="1">
    <citation type="submission" date="2020-07" db="EMBL/GenBank/DDBJ databases">
        <title>Complete genome sequence for Sandaracinobacter sp. M6.</title>
        <authorList>
            <person name="Tang Y."/>
            <person name="Liu Q."/>
            <person name="Guo Z."/>
            <person name="Lei P."/>
            <person name="Huang B."/>
        </authorList>
    </citation>
    <scope>NUCLEOTIDE SEQUENCE [LARGE SCALE GENOMIC DNA]</scope>
    <source>
        <strain evidence="1 2">M6</strain>
    </source>
</reference>
<dbReference type="AlphaFoldDB" id="A0A7G5IL98"/>
<proteinExistence type="predicted"/>
<evidence type="ECO:0000313" key="2">
    <source>
        <dbReference type="Proteomes" id="UP000515292"/>
    </source>
</evidence>
<keyword evidence="2" id="KW-1185">Reference proteome</keyword>
<dbReference type="KEGG" id="sand:H3309_06695"/>
<evidence type="ECO:0000313" key="1">
    <source>
        <dbReference type="EMBL" id="QMW24140.1"/>
    </source>
</evidence>
<organism evidence="1 2">
    <name type="scientific">Sandaracinobacteroides saxicola</name>
    <dbReference type="NCBI Taxonomy" id="2759707"/>
    <lineage>
        <taxon>Bacteria</taxon>
        <taxon>Pseudomonadati</taxon>
        <taxon>Pseudomonadota</taxon>
        <taxon>Alphaproteobacteria</taxon>
        <taxon>Sphingomonadales</taxon>
        <taxon>Sphingosinicellaceae</taxon>
        <taxon>Sandaracinobacteroides</taxon>
    </lineage>
</organism>
<accession>A0A7G5IL98</accession>
<gene>
    <name evidence="1" type="ORF">H3309_06695</name>
</gene>
<dbReference type="RefSeq" id="WP_182297963.1">
    <property type="nucleotide sequence ID" value="NZ_CP059851.1"/>
</dbReference>